<dbReference type="GO" id="GO:0016491">
    <property type="term" value="F:oxidoreductase activity"/>
    <property type="evidence" value="ECO:0007669"/>
    <property type="project" value="InterPro"/>
</dbReference>
<dbReference type="Pfam" id="PF08534">
    <property type="entry name" value="Redoxin"/>
    <property type="match status" value="1"/>
</dbReference>
<name>A0A2S5CP14_9GAMM</name>
<evidence type="ECO:0000313" key="3">
    <source>
        <dbReference type="Proteomes" id="UP000237423"/>
    </source>
</evidence>
<dbReference type="CDD" id="cd02966">
    <property type="entry name" value="TlpA_like_family"/>
    <property type="match status" value="1"/>
</dbReference>
<dbReference type="InterPro" id="IPR036249">
    <property type="entry name" value="Thioredoxin-like_sf"/>
</dbReference>
<dbReference type="PROSITE" id="PS51352">
    <property type="entry name" value="THIOREDOXIN_2"/>
    <property type="match status" value="1"/>
</dbReference>
<dbReference type="Gene3D" id="3.40.30.10">
    <property type="entry name" value="Glutaredoxin"/>
    <property type="match status" value="1"/>
</dbReference>
<dbReference type="AlphaFoldDB" id="A0A2S5CP14"/>
<protein>
    <submittedName>
        <fullName evidence="2">TlpA family protein disulfide reductase</fullName>
    </submittedName>
</protein>
<evidence type="ECO:0000313" key="2">
    <source>
        <dbReference type="EMBL" id="POZ52497.1"/>
    </source>
</evidence>
<dbReference type="PANTHER" id="PTHR42852:SF17">
    <property type="entry name" value="THIOREDOXIN-LIKE PROTEIN HI_1115"/>
    <property type="match status" value="1"/>
</dbReference>
<gene>
    <name evidence="2" type="ORF">AADEFJLK_01979</name>
</gene>
<dbReference type="PANTHER" id="PTHR42852">
    <property type="entry name" value="THIOL:DISULFIDE INTERCHANGE PROTEIN DSBE"/>
    <property type="match status" value="1"/>
</dbReference>
<dbReference type="SUPFAM" id="SSF52833">
    <property type="entry name" value="Thioredoxin-like"/>
    <property type="match status" value="1"/>
</dbReference>
<reference evidence="2 3" key="1">
    <citation type="submission" date="2017-11" db="EMBL/GenBank/DDBJ databases">
        <title>Draft Genome Sequence of Methylobacter psychrotolerans Sph1T, an Obligate Methanotroph from Low-Temperature Environments.</title>
        <authorList>
            <person name="Oshkin I.Y."/>
            <person name="Miroshnikov K."/>
            <person name="Belova S.E."/>
            <person name="Korzhenkov A."/>
            <person name="Toshchakov S.V."/>
            <person name="Dedysh S.N."/>
        </authorList>
    </citation>
    <scope>NUCLEOTIDE SEQUENCE [LARGE SCALE GENOMIC DNA]</scope>
    <source>
        <strain evidence="2 3">Sph1</strain>
    </source>
</reference>
<evidence type="ECO:0000259" key="1">
    <source>
        <dbReference type="PROSITE" id="PS51352"/>
    </source>
</evidence>
<accession>A0A2S5CP14</accession>
<dbReference type="Proteomes" id="UP000237423">
    <property type="component" value="Unassembled WGS sequence"/>
</dbReference>
<dbReference type="InterPro" id="IPR050553">
    <property type="entry name" value="Thioredoxin_ResA/DsbE_sf"/>
</dbReference>
<comment type="caution">
    <text evidence="2">The sequence shown here is derived from an EMBL/GenBank/DDBJ whole genome shotgun (WGS) entry which is preliminary data.</text>
</comment>
<sequence>MNVKNLMIEKMIKKRRTGWLLALGLALIGALAILAPVPLAFAPALQLTTLTGQTLTLSDWRGKPVIVTFWATDCAGCIKEIPPLRGLYQDYHARGLEMLAIAMYYDPPSHVVAMTGEQQLPYPVALDLTAASARAFGQVALTPTTFLIAPDGRIALQYTGLFDEQAIRAALDRFLKG</sequence>
<dbReference type="InterPro" id="IPR013740">
    <property type="entry name" value="Redoxin"/>
</dbReference>
<feature type="domain" description="Thioredoxin" evidence="1">
    <location>
        <begin position="36"/>
        <end position="176"/>
    </location>
</feature>
<dbReference type="EMBL" id="PGFZ01000003">
    <property type="protein sequence ID" value="POZ52497.1"/>
    <property type="molecule type" value="Genomic_DNA"/>
</dbReference>
<dbReference type="InterPro" id="IPR013766">
    <property type="entry name" value="Thioredoxin_domain"/>
</dbReference>
<proteinExistence type="predicted"/>
<organism evidence="2 3">
    <name type="scientific">Methylovulum psychrotolerans</name>
    <dbReference type="NCBI Taxonomy" id="1704499"/>
    <lineage>
        <taxon>Bacteria</taxon>
        <taxon>Pseudomonadati</taxon>
        <taxon>Pseudomonadota</taxon>
        <taxon>Gammaproteobacteria</taxon>
        <taxon>Methylococcales</taxon>
        <taxon>Methylococcaceae</taxon>
        <taxon>Methylovulum</taxon>
    </lineage>
</organism>